<dbReference type="InterPro" id="IPR002213">
    <property type="entry name" value="UDP_glucos_trans"/>
</dbReference>
<accession>A0A7Y0DWR5</accession>
<dbReference type="InterPro" id="IPR010610">
    <property type="entry name" value="EryCIII-like_C"/>
</dbReference>
<dbReference type="SUPFAM" id="SSF53756">
    <property type="entry name" value="UDP-Glycosyltransferase/glycogen phosphorylase"/>
    <property type="match status" value="1"/>
</dbReference>
<dbReference type="InterPro" id="IPR050426">
    <property type="entry name" value="Glycosyltransferase_28"/>
</dbReference>
<evidence type="ECO:0000313" key="2">
    <source>
        <dbReference type="EMBL" id="NMM43034.1"/>
    </source>
</evidence>
<dbReference type="RefSeq" id="WP_169623343.1">
    <property type="nucleotide sequence ID" value="NZ_JABBNT010000001.1"/>
</dbReference>
<evidence type="ECO:0000313" key="3">
    <source>
        <dbReference type="Proteomes" id="UP000539372"/>
    </source>
</evidence>
<dbReference type="Pfam" id="PF06722">
    <property type="entry name" value="EryCIII-like_C"/>
    <property type="match status" value="1"/>
</dbReference>
<keyword evidence="3" id="KW-1185">Reference proteome</keyword>
<dbReference type="EMBL" id="JABBNT010000001">
    <property type="protein sequence ID" value="NMM43034.1"/>
    <property type="molecule type" value="Genomic_DNA"/>
</dbReference>
<feature type="domain" description="Erythromycin biosynthesis protein CIII-like C-terminal" evidence="1">
    <location>
        <begin position="286"/>
        <end position="427"/>
    </location>
</feature>
<protein>
    <submittedName>
        <fullName evidence="2">Glycosyltransferase</fullName>
    </submittedName>
</protein>
<evidence type="ECO:0000259" key="1">
    <source>
        <dbReference type="Pfam" id="PF06722"/>
    </source>
</evidence>
<dbReference type="CDD" id="cd03784">
    <property type="entry name" value="GT1_Gtf-like"/>
    <property type="match status" value="1"/>
</dbReference>
<proteinExistence type="predicted"/>
<dbReference type="Proteomes" id="UP000539372">
    <property type="component" value="Unassembled WGS sequence"/>
</dbReference>
<comment type="caution">
    <text evidence="2">The sequence shown here is derived from an EMBL/GenBank/DDBJ whole genome shotgun (WGS) entry which is preliminary data.</text>
</comment>
<dbReference type="GO" id="GO:0017000">
    <property type="term" value="P:antibiotic biosynthetic process"/>
    <property type="evidence" value="ECO:0007669"/>
    <property type="project" value="UniProtKB-ARBA"/>
</dbReference>
<dbReference type="GO" id="GO:0008194">
    <property type="term" value="F:UDP-glycosyltransferase activity"/>
    <property type="evidence" value="ECO:0007669"/>
    <property type="project" value="InterPro"/>
</dbReference>
<dbReference type="Gene3D" id="3.40.50.2000">
    <property type="entry name" value="Glycogen Phosphorylase B"/>
    <property type="match status" value="2"/>
</dbReference>
<sequence>MSDKKTIAFFPEAAFGPALNSVGIAQACEKLGHKAVFLTDPGMGGVYSGYGFEEHLVNMSEPMPPEEMAKYWVDFINGHIPNFNKTPYEQIDNYVKDCWDAIVETSIWAEKDLPSVLDKVKPDVVCVDNVILFPAIKRYCRENGKAWVRVISCSENEITDPDIPPHLSGCGENDKECFEKFDTKFKGTVKPAHEKFNAFLAECGEEPYELGEFFEASPFLNLLLYPEPAKFKRRNPLDPKQFQYLEGCVRDEKPYDIPTFEKNNDKPILYVSFGSLGSGDTDLLKRIIDTLGTMDVRALVNVGDYKDQYGALPGNVQIDSWFPQPSVIKQMDAVIHHGGNNSFNECLYFGVPAIVMPYVWDGHDNATRVQETGHGLYMHRANWTADQLKANIQTLLTDPAMKTKLAATSAHMQGQNGPAKAAKLLDALAKDA</sequence>
<dbReference type="PANTHER" id="PTHR48050:SF13">
    <property type="entry name" value="STEROL 3-BETA-GLUCOSYLTRANSFERASE UGT80A2"/>
    <property type="match status" value="1"/>
</dbReference>
<keyword evidence="2" id="KW-0808">Transferase</keyword>
<dbReference type="PANTHER" id="PTHR48050">
    <property type="entry name" value="STEROL 3-BETA-GLUCOSYLTRANSFERASE"/>
    <property type="match status" value="1"/>
</dbReference>
<dbReference type="PROSITE" id="PS51257">
    <property type="entry name" value="PROKAR_LIPOPROTEIN"/>
    <property type="match status" value="1"/>
</dbReference>
<gene>
    <name evidence="2" type="ORF">HH303_00995</name>
</gene>
<reference evidence="2 3" key="1">
    <citation type="submission" date="2020-04" db="EMBL/GenBank/DDBJ databases">
        <title>Rhodospirillaceae bacterium KN72 isolated from deep sea.</title>
        <authorList>
            <person name="Zhang D.-C."/>
        </authorList>
    </citation>
    <scope>NUCLEOTIDE SEQUENCE [LARGE SCALE GENOMIC DNA]</scope>
    <source>
        <strain evidence="2 3">KN72</strain>
    </source>
</reference>
<dbReference type="GO" id="GO:0016758">
    <property type="term" value="F:hexosyltransferase activity"/>
    <property type="evidence" value="ECO:0007669"/>
    <property type="project" value="UniProtKB-ARBA"/>
</dbReference>
<organism evidence="2 3">
    <name type="scientific">Pacificispira spongiicola</name>
    <dbReference type="NCBI Taxonomy" id="2729598"/>
    <lineage>
        <taxon>Bacteria</taxon>
        <taxon>Pseudomonadati</taxon>
        <taxon>Pseudomonadota</taxon>
        <taxon>Alphaproteobacteria</taxon>
        <taxon>Rhodospirillales</taxon>
        <taxon>Rhodospirillaceae</taxon>
        <taxon>Pacificispira</taxon>
    </lineage>
</organism>
<dbReference type="AlphaFoldDB" id="A0A7Y0DWR5"/>
<name>A0A7Y0DWR5_9PROT</name>